<reference evidence="1 2" key="1">
    <citation type="submission" date="2016-10" db="EMBL/GenBank/DDBJ databases">
        <authorList>
            <person name="de Groot N.N."/>
        </authorList>
    </citation>
    <scope>NUCLEOTIDE SEQUENCE [LARGE SCALE GENOMIC DNA]</scope>
    <source>
        <strain evidence="1 2">CGMCC 1.11156</strain>
    </source>
</reference>
<proteinExistence type="predicted"/>
<evidence type="ECO:0000313" key="1">
    <source>
        <dbReference type="EMBL" id="SFJ45550.1"/>
    </source>
</evidence>
<accession>A0A1I3RHN7</accession>
<sequence>MWEVAADPDATAEEIIEVGRPARLPFAGDDALLVTYVVESEDDEGPQASAWRWYDDEGAPVAAGKGVRVFESSALPELWDLDDGVLVRPIEGRLRWHVVTSAGEVETVPLVKGPTPTRPGDIALGLPYFFRPGTGPGAGTVHRLPDLREIAQDVFEIAIDAEGDVWATPNADGDRLRVPTSPDGTAPWREVPLLAGDMGESLASLAVRDADAPTTEEWRMVPLEGIWAEEWYGPSLEVIADGRLLLGDTGPFWFVGTEQGDWERVELADPVHVSDDGGATWMSRPR</sequence>
<dbReference type="EMBL" id="FOQG01000032">
    <property type="protein sequence ID" value="SFJ45550.1"/>
    <property type="molecule type" value="Genomic_DNA"/>
</dbReference>
<gene>
    <name evidence="1" type="ORF">SAMN05216561_13223</name>
</gene>
<evidence type="ECO:0000313" key="2">
    <source>
        <dbReference type="Proteomes" id="UP000198649"/>
    </source>
</evidence>
<protein>
    <submittedName>
        <fullName evidence="1">Uncharacterized protein</fullName>
    </submittedName>
</protein>
<dbReference type="Proteomes" id="UP000198649">
    <property type="component" value="Unassembled WGS sequence"/>
</dbReference>
<keyword evidence="2" id="KW-1185">Reference proteome</keyword>
<dbReference type="AlphaFoldDB" id="A0A1I3RHN7"/>
<organism evidence="1 2">
    <name type="scientific">Nocardioides psychrotolerans</name>
    <dbReference type="NCBI Taxonomy" id="1005945"/>
    <lineage>
        <taxon>Bacteria</taxon>
        <taxon>Bacillati</taxon>
        <taxon>Actinomycetota</taxon>
        <taxon>Actinomycetes</taxon>
        <taxon>Propionibacteriales</taxon>
        <taxon>Nocardioidaceae</taxon>
        <taxon>Nocardioides</taxon>
    </lineage>
</organism>
<name>A0A1I3RHN7_9ACTN</name>